<dbReference type="GeneID" id="33332324"/>
<sequence>MESLKIAIASDWFFPKIGGIETHMDELARNLLKAGHEPYVITHDYRYLGPMDDEFPYPVVRFRSSIYLKKHHISLGPSQLWKINQFYKEVHFDITHVHSIYSPFSIAVANLSRGIRDVPVVATNHSFYGNPKADPIIGPLLRHYLRRVDSFIAVSKPVARDTKRLLGKGLNGRPVFVVPNGIDVEKWRPPEPEEREKARRKLGLSDEIVLFYTGRMTKRKQAHRLPFIISRALKSSGISKDRIKLIAVGNGEMRAEFEENLRKTALGSRTKVFDFLPREKLLEFYWAADVVLMPGILEAFSIVGLEALATGRMVVGRNGSGLSDLILDGTTGFLGDSEEEVAQKLGKVLTNPELIEKMGREARKRVIKEFSWEVVLKKILDVYRMTIDLADGSDKRYLLYKLWRRVKG</sequence>
<dbReference type="InterPro" id="IPR028098">
    <property type="entry name" value="Glyco_trans_4-like_N"/>
</dbReference>
<dbReference type="Proteomes" id="UP000250134">
    <property type="component" value="Chromosome"/>
</dbReference>
<name>A0A2Z2M6L6_THEGO</name>
<evidence type="ECO:0000313" key="3">
    <source>
        <dbReference type="EMBL" id="ASJ01276.1"/>
    </source>
</evidence>
<protein>
    <submittedName>
        <fullName evidence="3">Glycosyl transferase</fullName>
    </submittedName>
</protein>
<dbReference type="Pfam" id="PF00534">
    <property type="entry name" value="Glycos_transf_1"/>
    <property type="match status" value="1"/>
</dbReference>
<organism evidence="3 4">
    <name type="scientific">Thermococcus gorgonarius</name>
    <dbReference type="NCBI Taxonomy" id="71997"/>
    <lineage>
        <taxon>Archaea</taxon>
        <taxon>Methanobacteriati</taxon>
        <taxon>Methanobacteriota</taxon>
        <taxon>Thermococci</taxon>
        <taxon>Thermococcales</taxon>
        <taxon>Thermococcaceae</taxon>
        <taxon>Thermococcus</taxon>
    </lineage>
</organism>
<dbReference type="Gene3D" id="3.40.50.2000">
    <property type="entry name" value="Glycogen Phosphorylase B"/>
    <property type="match status" value="2"/>
</dbReference>
<dbReference type="SUPFAM" id="SSF53756">
    <property type="entry name" value="UDP-Glycosyltransferase/glycogen phosphorylase"/>
    <property type="match status" value="1"/>
</dbReference>
<dbReference type="GO" id="GO:0016757">
    <property type="term" value="F:glycosyltransferase activity"/>
    <property type="evidence" value="ECO:0007669"/>
    <property type="project" value="InterPro"/>
</dbReference>
<dbReference type="CDD" id="cd03801">
    <property type="entry name" value="GT4_PimA-like"/>
    <property type="match status" value="1"/>
</dbReference>
<evidence type="ECO:0000313" key="4">
    <source>
        <dbReference type="Proteomes" id="UP000250134"/>
    </source>
</evidence>
<dbReference type="RefSeq" id="WP_088885614.1">
    <property type="nucleotide sequence ID" value="NZ_CP014855.1"/>
</dbReference>
<gene>
    <name evidence="3" type="ORF">A3K92_07180</name>
</gene>
<dbReference type="OrthoDB" id="132546at2157"/>
<feature type="domain" description="Glycosyltransferase subfamily 4-like N-terminal" evidence="2">
    <location>
        <begin position="17"/>
        <end position="186"/>
    </location>
</feature>
<dbReference type="KEGG" id="tgg:A3K92_07180"/>
<dbReference type="EMBL" id="CP014855">
    <property type="protein sequence ID" value="ASJ01276.1"/>
    <property type="molecule type" value="Genomic_DNA"/>
</dbReference>
<dbReference type="InterPro" id="IPR050194">
    <property type="entry name" value="Glycosyltransferase_grp1"/>
</dbReference>
<dbReference type="InterPro" id="IPR001296">
    <property type="entry name" value="Glyco_trans_1"/>
</dbReference>
<proteinExistence type="predicted"/>
<dbReference type="PANTHER" id="PTHR45947">
    <property type="entry name" value="SULFOQUINOVOSYL TRANSFERASE SQD2"/>
    <property type="match status" value="1"/>
</dbReference>
<dbReference type="PANTHER" id="PTHR45947:SF3">
    <property type="entry name" value="SULFOQUINOVOSYL TRANSFERASE SQD2"/>
    <property type="match status" value="1"/>
</dbReference>
<evidence type="ECO:0000259" key="1">
    <source>
        <dbReference type="Pfam" id="PF00534"/>
    </source>
</evidence>
<reference evidence="3 4" key="1">
    <citation type="submission" date="2016-03" db="EMBL/GenBank/DDBJ databases">
        <title>Complete genome sequence of Thermococcus gorgonarius.</title>
        <authorList>
            <person name="Oger P.M."/>
        </authorList>
    </citation>
    <scope>NUCLEOTIDE SEQUENCE [LARGE SCALE GENOMIC DNA]</scope>
    <source>
        <strain evidence="3 4">W-12</strain>
    </source>
</reference>
<dbReference type="AlphaFoldDB" id="A0A2Z2M6L6"/>
<feature type="domain" description="Glycosyl transferase family 1" evidence="1">
    <location>
        <begin position="195"/>
        <end position="365"/>
    </location>
</feature>
<keyword evidence="4" id="KW-1185">Reference proteome</keyword>
<dbReference type="Pfam" id="PF13439">
    <property type="entry name" value="Glyco_transf_4"/>
    <property type="match status" value="1"/>
</dbReference>
<accession>A0A2Z2M6L6</accession>
<keyword evidence="3" id="KW-0808">Transferase</keyword>
<evidence type="ECO:0000259" key="2">
    <source>
        <dbReference type="Pfam" id="PF13439"/>
    </source>
</evidence>